<evidence type="ECO:0000313" key="3">
    <source>
        <dbReference type="Proteomes" id="UP000307749"/>
    </source>
</evidence>
<dbReference type="CDD" id="cd00077">
    <property type="entry name" value="HDc"/>
    <property type="match status" value="1"/>
</dbReference>
<dbReference type="Pfam" id="PF13487">
    <property type="entry name" value="HD_5"/>
    <property type="match status" value="1"/>
</dbReference>
<dbReference type="SUPFAM" id="SSF109604">
    <property type="entry name" value="HD-domain/PDEase-like"/>
    <property type="match status" value="1"/>
</dbReference>
<proteinExistence type="predicted"/>
<dbReference type="STRING" id="993689.GCA_002077135_00147"/>
<dbReference type="InterPro" id="IPR003607">
    <property type="entry name" value="HD/PDEase_dom"/>
</dbReference>
<dbReference type="InterPro" id="IPR037522">
    <property type="entry name" value="HD_GYP_dom"/>
</dbReference>
<evidence type="ECO:0000259" key="1">
    <source>
        <dbReference type="PROSITE" id="PS51832"/>
    </source>
</evidence>
<keyword evidence="3" id="KW-1185">Reference proteome</keyword>
<gene>
    <name evidence="2" type="ORF">B1806_03805</name>
</gene>
<dbReference type="SMART" id="SM00471">
    <property type="entry name" value="HDc"/>
    <property type="match status" value="1"/>
</dbReference>
<dbReference type="PROSITE" id="PS51832">
    <property type="entry name" value="HD_GYP"/>
    <property type="match status" value="1"/>
</dbReference>
<organism evidence="2 3">
    <name type="scientific">Metallibacterium scheffleri</name>
    <dbReference type="NCBI Taxonomy" id="993689"/>
    <lineage>
        <taxon>Bacteria</taxon>
        <taxon>Pseudomonadati</taxon>
        <taxon>Pseudomonadota</taxon>
        <taxon>Gammaproteobacteria</taxon>
        <taxon>Lysobacterales</taxon>
        <taxon>Rhodanobacteraceae</taxon>
        <taxon>Metallibacterium</taxon>
    </lineage>
</organism>
<accession>A0A4S3KQD6</accession>
<feature type="domain" description="HD-GYP" evidence="1">
    <location>
        <begin position="3"/>
        <end position="195"/>
    </location>
</feature>
<evidence type="ECO:0000313" key="2">
    <source>
        <dbReference type="EMBL" id="THD11255.1"/>
    </source>
</evidence>
<dbReference type="PANTHER" id="PTHR43155:SF2">
    <property type="entry name" value="CYCLIC DI-GMP PHOSPHODIESTERASE PA4108"/>
    <property type="match status" value="1"/>
</dbReference>
<comment type="caution">
    <text evidence="2">The sequence shown here is derived from an EMBL/GenBank/DDBJ whole genome shotgun (WGS) entry which is preliminary data.</text>
</comment>
<dbReference type="EMBL" id="MWQO01000014">
    <property type="protein sequence ID" value="THD11255.1"/>
    <property type="molecule type" value="Genomic_DNA"/>
</dbReference>
<reference evidence="2 3" key="1">
    <citation type="submission" date="2017-02" db="EMBL/GenBank/DDBJ databases">
        <title>Whole genome sequencing of Metallibacterium scheffleri DSM 24874 (T).</title>
        <authorList>
            <person name="Kumar S."/>
            <person name="Patil P."/>
            <person name="Patil P.B."/>
        </authorList>
    </citation>
    <scope>NUCLEOTIDE SEQUENCE [LARGE SCALE GENOMIC DNA]</scope>
    <source>
        <strain evidence="2 3">DSM 24874</strain>
    </source>
</reference>
<protein>
    <recommendedName>
        <fullName evidence="1">HD-GYP domain-containing protein</fullName>
    </recommendedName>
</protein>
<dbReference type="AlphaFoldDB" id="A0A4S3KQD6"/>
<dbReference type="GO" id="GO:0008081">
    <property type="term" value="F:phosphoric diester hydrolase activity"/>
    <property type="evidence" value="ECO:0007669"/>
    <property type="project" value="UniProtKB-ARBA"/>
</dbReference>
<dbReference type="Gene3D" id="1.10.3210.10">
    <property type="entry name" value="Hypothetical protein af1432"/>
    <property type="match status" value="1"/>
</dbReference>
<dbReference type="OrthoDB" id="9802066at2"/>
<name>A0A4S3KQD6_9GAMM</name>
<dbReference type="PANTHER" id="PTHR43155">
    <property type="entry name" value="CYCLIC DI-GMP PHOSPHODIESTERASE PA4108-RELATED"/>
    <property type="match status" value="1"/>
</dbReference>
<dbReference type="Proteomes" id="UP000307749">
    <property type="component" value="Unassembled WGS sequence"/>
</dbReference>
<sequence>MQVDTWHSRIEPVLNAVLGQRDRYTADHCGRVGALAFLLARAQALHRPHREEVVLGIAARWHDVGKIGLPDAVLFKAGPLDADEWTLMKTHSVRGAEIALAYEHLAFRHDVALAIRHHHEHYDGTGYPDGLRGKAIPLCSRLISVVDSYDAMTTQRPYKASRSHHETMSVLASERGTKHDPEILDVFLSLASQWR</sequence>